<protein>
    <submittedName>
        <fullName evidence="3">C1A family cysteine protease</fullName>
    </submittedName>
</protein>
<sequence>MKAVRRIFVSVLIVIGGIVLCLCRPWESGMKGASAALEVFYNVKKADAVNSSAINVRKDGEVLAISTRQRPYMTQSMTLTVPVDTVPLLFHGTVEVQGRVTLRFCANGHEVTASLDQSGYEVDGQYYEGKEPLIRYHNRLYVSAKMLAEAFGGTFSWDSDSNTVTLVSGSTPDNLMTPLPVSYDMRVQGRLTPVQDQGNLGTCWAFAALGALESSLMPAHPWVFSADHMSFMSGYNMSQQDGGDFNMALAYLTAWKGPVLEEDDPYGDGYSPDFLEAKVHLQEAVNLPQKDYEAIKTAILRWGGVQSSFYSDMEFATSNSSYYNAKNASYYYPGKNIANHDIVIVGWDDEYPRENFNVYPDQDGAFLCRNSWGSQFGDGGYFYISYEDTNIAMTNLVYSRVDSTDNYDQIYQSDLLGWLGTMGYGEPGAWFSNVYTASGDEALAAAAFYTTGRENYYDIFVVRDFTDSQSFDTMEYVKSGYIENSGYYTVDFPVEIPLEAGSRFAVVVHLTTKDSLRPVAIEYETGEWTNSVDISDGEGYLSYDGRTWENIESTYQSNACLKAFTNRRESE</sequence>
<keyword evidence="3" id="KW-0645">Protease</keyword>
<dbReference type="Pfam" id="PF07833">
    <property type="entry name" value="Cu_amine_oxidN1"/>
    <property type="match status" value="1"/>
</dbReference>
<dbReference type="InterPro" id="IPR000169">
    <property type="entry name" value="Pept_cys_AS"/>
</dbReference>
<feature type="domain" description="Peptidase C1A papain C-terminal" evidence="2">
    <location>
        <begin position="179"/>
        <end position="400"/>
    </location>
</feature>
<reference evidence="3 4" key="1">
    <citation type="submission" date="2020-08" db="EMBL/GenBank/DDBJ databases">
        <title>Genomic Encyclopedia of Type Strains, Phase IV (KMG-IV): sequencing the most valuable type-strain genomes for metagenomic binning, comparative biology and taxonomic classification.</title>
        <authorList>
            <person name="Goeker M."/>
        </authorList>
    </citation>
    <scope>NUCLEOTIDE SEQUENCE [LARGE SCALE GENOMIC DNA]</scope>
    <source>
        <strain evidence="3 4">DSM 106146</strain>
    </source>
</reference>
<dbReference type="InterPro" id="IPR000668">
    <property type="entry name" value="Peptidase_C1A_C"/>
</dbReference>
<dbReference type="GO" id="GO:0006508">
    <property type="term" value="P:proteolysis"/>
    <property type="evidence" value="ECO:0007669"/>
    <property type="project" value="UniProtKB-KW"/>
</dbReference>
<dbReference type="Pfam" id="PF00112">
    <property type="entry name" value="Peptidase_C1"/>
    <property type="match status" value="1"/>
</dbReference>
<keyword evidence="3" id="KW-0378">Hydrolase</keyword>
<dbReference type="InterPro" id="IPR038765">
    <property type="entry name" value="Papain-like_cys_pep_sf"/>
</dbReference>
<dbReference type="CDD" id="cd02619">
    <property type="entry name" value="Peptidase_C1"/>
    <property type="match status" value="1"/>
</dbReference>
<dbReference type="InterPro" id="IPR040528">
    <property type="entry name" value="Lectin-like"/>
</dbReference>
<comment type="similarity">
    <text evidence="1">Belongs to the peptidase C1 family.</text>
</comment>
<comment type="caution">
    <text evidence="3">The sequence shown here is derived from an EMBL/GenBank/DDBJ whole genome shotgun (WGS) entry which is preliminary data.</text>
</comment>
<dbReference type="PROSITE" id="PS00139">
    <property type="entry name" value="THIOL_PROTEASE_CYS"/>
    <property type="match status" value="1"/>
</dbReference>
<dbReference type="GO" id="GO:0008234">
    <property type="term" value="F:cysteine-type peptidase activity"/>
    <property type="evidence" value="ECO:0007669"/>
    <property type="project" value="InterPro"/>
</dbReference>
<dbReference type="InterPro" id="IPR013128">
    <property type="entry name" value="Peptidase_C1A"/>
</dbReference>
<accession>A0A7W8M5F8</accession>
<dbReference type="SUPFAM" id="SSF55383">
    <property type="entry name" value="Copper amine oxidase, domain N"/>
    <property type="match status" value="1"/>
</dbReference>
<dbReference type="AlphaFoldDB" id="A0A7W8M5F8"/>
<dbReference type="InterPro" id="IPR012854">
    <property type="entry name" value="Cu_amine_oxidase-like_N"/>
</dbReference>
<dbReference type="SUPFAM" id="SSF54001">
    <property type="entry name" value="Cysteine proteinases"/>
    <property type="match status" value="1"/>
</dbReference>
<dbReference type="InterPro" id="IPR036582">
    <property type="entry name" value="Mao_N_sf"/>
</dbReference>
<name>A0A7W8M5F8_9FIRM</name>
<evidence type="ECO:0000313" key="4">
    <source>
        <dbReference type="Proteomes" id="UP000543642"/>
    </source>
</evidence>
<proteinExistence type="inferred from homology"/>
<dbReference type="Proteomes" id="UP000543642">
    <property type="component" value="Unassembled WGS sequence"/>
</dbReference>
<dbReference type="Pfam" id="PF18560">
    <property type="entry name" value="Lectin_like"/>
    <property type="match status" value="1"/>
</dbReference>
<dbReference type="RefSeq" id="WP_183772860.1">
    <property type="nucleotide sequence ID" value="NZ_CAWVEG010000151.1"/>
</dbReference>
<keyword evidence="4" id="KW-1185">Reference proteome</keyword>
<organism evidence="3 4">
    <name type="scientific">Catenibacillus scindens</name>
    <dbReference type="NCBI Taxonomy" id="673271"/>
    <lineage>
        <taxon>Bacteria</taxon>
        <taxon>Bacillati</taxon>
        <taxon>Bacillota</taxon>
        <taxon>Clostridia</taxon>
        <taxon>Lachnospirales</taxon>
        <taxon>Lachnospiraceae</taxon>
        <taxon>Catenibacillus</taxon>
    </lineage>
</organism>
<dbReference type="PANTHER" id="PTHR12411">
    <property type="entry name" value="CYSTEINE PROTEASE FAMILY C1-RELATED"/>
    <property type="match status" value="1"/>
</dbReference>
<gene>
    <name evidence="3" type="ORF">HNP82_001422</name>
</gene>
<evidence type="ECO:0000313" key="3">
    <source>
        <dbReference type="EMBL" id="MBB5264311.1"/>
    </source>
</evidence>
<dbReference type="EMBL" id="JACHFW010000004">
    <property type="protein sequence ID" value="MBB5264311.1"/>
    <property type="molecule type" value="Genomic_DNA"/>
</dbReference>
<evidence type="ECO:0000259" key="2">
    <source>
        <dbReference type="SMART" id="SM00645"/>
    </source>
</evidence>
<dbReference type="Gene3D" id="3.90.70.10">
    <property type="entry name" value="Cysteine proteinases"/>
    <property type="match status" value="1"/>
</dbReference>
<evidence type="ECO:0000256" key="1">
    <source>
        <dbReference type="ARBA" id="ARBA00008455"/>
    </source>
</evidence>
<dbReference type="SMART" id="SM00645">
    <property type="entry name" value="Pept_C1"/>
    <property type="match status" value="1"/>
</dbReference>